<feature type="region of interest" description="Disordered" evidence="2">
    <location>
        <begin position="280"/>
        <end position="322"/>
    </location>
</feature>
<feature type="region of interest" description="Disordered" evidence="2">
    <location>
        <begin position="14"/>
        <end position="124"/>
    </location>
</feature>
<dbReference type="AlphaFoldDB" id="A0A0C3QHX8"/>
<evidence type="ECO:0000259" key="3">
    <source>
        <dbReference type="Pfam" id="PF00447"/>
    </source>
</evidence>
<sequence length="457" mass="50145">MQLSITALLEGIAARSRTSPGPSFSDPGKLEKGRSVEIPSPALLPPSFHEAAPENLQSPSAPASLPRGDTYGSQSSAGSITISSQIKQAEAPHLRQHESDVLTEEENDEQYVEPGPSSQPPGRICQSKFPYQLYKMIEDKLMEDYIRWDAPHVFQVLNIEKFVKNALPEYFPRMKDAVVQAQPPIPYAPSFPGTVTPLNVRLSQLENMILELKEGCMHQSARESRLLAKEKRLLAREKLLLARETRRLARETRLAAREKRLTARENRVSARERRVQREFQLQELSSEQPAISPEADLPYPIDQTGSGRAALDQDSDMCDAGDSLDAYGENACTPEIGTTDGGNVQDVFSRLETETTLDAADSAPVIGPPLRPQPSSSPLPTGITPSSTYANEQQDSEEHRPGSSALDWKYSDLNPFSGTWWQNSSAAVPTSPGSKIPVAQVPSPSLPGFGRCRGPRP</sequence>
<reference evidence="4 5" key="1">
    <citation type="submission" date="2014-04" db="EMBL/GenBank/DDBJ databases">
        <authorList>
            <consortium name="DOE Joint Genome Institute"/>
            <person name="Kuo A."/>
            <person name="Girlanda M."/>
            <person name="Perotto S."/>
            <person name="Kohler A."/>
            <person name="Nagy L.G."/>
            <person name="Floudas D."/>
            <person name="Copeland A."/>
            <person name="Barry K.W."/>
            <person name="Cichocki N."/>
            <person name="Veneault-Fourrey C."/>
            <person name="LaButti K."/>
            <person name="Lindquist E.A."/>
            <person name="Lipzen A."/>
            <person name="Lundell T."/>
            <person name="Morin E."/>
            <person name="Murat C."/>
            <person name="Sun H."/>
            <person name="Tunlid A."/>
            <person name="Henrissat B."/>
            <person name="Grigoriev I.V."/>
            <person name="Hibbett D.S."/>
            <person name="Martin F."/>
            <person name="Nordberg H.P."/>
            <person name="Cantor M.N."/>
            <person name="Hua S.X."/>
        </authorList>
    </citation>
    <scope>NUCLEOTIDE SEQUENCE [LARGE SCALE GENOMIC DNA]</scope>
    <source>
        <strain evidence="4 5">MUT 4182</strain>
    </source>
</reference>
<feature type="compositionally biased region" description="Basic and acidic residues" evidence="2">
    <location>
        <begin position="90"/>
        <end position="100"/>
    </location>
</feature>
<dbReference type="InterPro" id="IPR036388">
    <property type="entry name" value="WH-like_DNA-bd_sf"/>
</dbReference>
<protein>
    <recommendedName>
        <fullName evidence="3">HSF-type DNA-binding domain-containing protein</fullName>
    </recommendedName>
</protein>
<dbReference type="Gene3D" id="1.10.10.10">
    <property type="entry name" value="Winged helix-like DNA-binding domain superfamily/Winged helix DNA-binding domain"/>
    <property type="match status" value="1"/>
</dbReference>
<dbReference type="EMBL" id="KN823026">
    <property type="protein sequence ID" value="KIO26291.1"/>
    <property type="molecule type" value="Genomic_DNA"/>
</dbReference>
<evidence type="ECO:0000313" key="4">
    <source>
        <dbReference type="EMBL" id="KIO26291.1"/>
    </source>
</evidence>
<evidence type="ECO:0000256" key="1">
    <source>
        <dbReference type="ARBA" id="ARBA00023125"/>
    </source>
</evidence>
<keyword evidence="1" id="KW-0238">DNA-binding</keyword>
<organism evidence="4 5">
    <name type="scientific">Tulasnella calospora MUT 4182</name>
    <dbReference type="NCBI Taxonomy" id="1051891"/>
    <lineage>
        <taxon>Eukaryota</taxon>
        <taxon>Fungi</taxon>
        <taxon>Dikarya</taxon>
        <taxon>Basidiomycota</taxon>
        <taxon>Agaricomycotina</taxon>
        <taxon>Agaricomycetes</taxon>
        <taxon>Cantharellales</taxon>
        <taxon>Tulasnellaceae</taxon>
        <taxon>Tulasnella</taxon>
    </lineage>
</organism>
<feature type="compositionally biased region" description="Polar residues" evidence="2">
    <location>
        <begin position="414"/>
        <end position="433"/>
    </location>
</feature>
<keyword evidence="5" id="KW-1185">Reference proteome</keyword>
<feature type="compositionally biased region" description="Polar residues" evidence="2">
    <location>
        <begin position="383"/>
        <end position="393"/>
    </location>
</feature>
<proteinExistence type="predicted"/>
<feature type="domain" description="HSF-type DNA-binding" evidence="3">
    <location>
        <begin position="129"/>
        <end position="172"/>
    </location>
</feature>
<evidence type="ECO:0000256" key="2">
    <source>
        <dbReference type="SAM" id="MobiDB-lite"/>
    </source>
</evidence>
<feature type="compositionally biased region" description="Pro residues" evidence="2">
    <location>
        <begin position="366"/>
        <end position="377"/>
    </location>
</feature>
<dbReference type="Proteomes" id="UP000054248">
    <property type="component" value="Unassembled WGS sequence"/>
</dbReference>
<dbReference type="OrthoDB" id="10571450at2759"/>
<feature type="compositionally biased region" description="Low complexity" evidence="2">
    <location>
        <begin position="72"/>
        <end position="86"/>
    </location>
</feature>
<dbReference type="GO" id="GO:0043565">
    <property type="term" value="F:sequence-specific DNA binding"/>
    <property type="evidence" value="ECO:0007669"/>
    <property type="project" value="InterPro"/>
</dbReference>
<name>A0A0C3QHX8_9AGAM</name>
<dbReference type="GO" id="GO:0003700">
    <property type="term" value="F:DNA-binding transcription factor activity"/>
    <property type="evidence" value="ECO:0007669"/>
    <property type="project" value="InterPro"/>
</dbReference>
<gene>
    <name evidence="4" type="ORF">M407DRAFT_235309</name>
</gene>
<feature type="region of interest" description="Disordered" evidence="2">
    <location>
        <begin position="358"/>
        <end position="457"/>
    </location>
</feature>
<dbReference type="Pfam" id="PF00447">
    <property type="entry name" value="HSF_DNA-bind"/>
    <property type="match status" value="1"/>
</dbReference>
<reference evidence="5" key="2">
    <citation type="submission" date="2015-01" db="EMBL/GenBank/DDBJ databases">
        <title>Evolutionary Origins and Diversification of the Mycorrhizal Mutualists.</title>
        <authorList>
            <consortium name="DOE Joint Genome Institute"/>
            <consortium name="Mycorrhizal Genomics Consortium"/>
            <person name="Kohler A."/>
            <person name="Kuo A."/>
            <person name="Nagy L.G."/>
            <person name="Floudas D."/>
            <person name="Copeland A."/>
            <person name="Barry K.W."/>
            <person name="Cichocki N."/>
            <person name="Veneault-Fourrey C."/>
            <person name="LaButti K."/>
            <person name="Lindquist E.A."/>
            <person name="Lipzen A."/>
            <person name="Lundell T."/>
            <person name="Morin E."/>
            <person name="Murat C."/>
            <person name="Riley R."/>
            <person name="Ohm R."/>
            <person name="Sun H."/>
            <person name="Tunlid A."/>
            <person name="Henrissat B."/>
            <person name="Grigoriev I.V."/>
            <person name="Hibbett D.S."/>
            <person name="Martin F."/>
        </authorList>
    </citation>
    <scope>NUCLEOTIDE SEQUENCE [LARGE SCALE GENOMIC DNA]</scope>
    <source>
        <strain evidence="5">MUT 4182</strain>
    </source>
</reference>
<evidence type="ECO:0000313" key="5">
    <source>
        <dbReference type="Proteomes" id="UP000054248"/>
    </source>
</evidence>
<dbReference type="InterPro" id="IPR000232">
    <property type="entry name" value="HSF_DNA-bd"/>
</dbReference>
<dbReference type="HOGENOM" id="CLU_598783_0_0_1"/>
<feature type="compositionally biased region" description="Acidic residues" evidence="2">
    <location>
        <begin position="101"/>
        <end position="111"/>
    </location>
</feature>
<accession>A0A0C3QHX8</accession>